<dbReference type="Gene3D" id="1.20.5.3310">
    <property type="match status" value="1"/>
</dbReference>
<feature type="compositionally biased region" description="Basic and acidic residues" evidence="10">
    <location>
        <begin position="158"/>
        <end position="171"/>
    </location>
</feature>
<dbReference type="NCBIfam" id="TIGR01410">
    <property type="entry name" value="tatB"/>
    <property type="match status" value="1"/>
</dbReference>
<keyword evidence="7 9" id="KW-0811">Translocation</keyword>
<comment type="subcellular location">
    <subcellularLocation>
        <location evidence="9">Cell membrane</location>
        <topology evidence="9">Single-pass membrane protein</topology>
    </subcellularLocation>
    <subcellularLocation>
        <location evidence="1">Membrane</location>
        <topology evidence="1">Single-pass membrane protein</topology>
    </subcellularLocation>
</comment>
<dbReference type="InterPro" id="IPR003369">
    <property type="entry name" value="TatA/B/E"/>
</dbReference>
<keyword evidence="5 9" id="KW-0653">Protein transport</keyword>
<evidence type="ECO:0000256" key="5">
    <source>
        <dbReference type="ARBA" id="ARBA00022927"/>
    </source>
</evidence>
<dbReference type="PRINTS" id="PR01506">
    <property type="entry name" value="TATBPROTEIN"/>
</dbReference>
<evidence type="ECO:0000256" key="2">
    <source>
        <dbReference type="ARBA" id="ARBA00022448"/>
    </source>
</evidence>
<evidence type="ECO:0000256" key="10">
    <source>
        <dbReference type="SAM" id="MobiDB-lite"/>
    </source>
</evidence>
<proteinExistence type="inferred from homology"/>
<keyword evidence="8 9" id="KW-0472">Membrane</keyword>
<name>A0ABY5E3I1_9BACT</name>
<evidence type="ECO:0000313" key="12">
    <source>
        <dbReference type="Proteomes" id="UP001060012"/>
    </source>
</evidence>
<evidence type="ECO:0000313" key="11">
    <source>
        <dbReference type="EMBL" id="UTJ05291.1"/>
    </source>
</evidence>
<evidence type="ECO:0000256" key="7">
    <source>
        <dbReference type="ARBA" id="ARBA00023010"/>
    </source>
</evidence>
<dbReference type="PANTHER" id="PTHR33162:SF1">
    <property type="entry name" value="SEC-INDEPENDENT PROTEIN TRANSLOCASE PROTEIN TATA, CHLOROPLASTIC"/>
    <property type="match status" value="1"/>
</dbReference>
<keyword evidence="12" id="KW-1185">Reference proteome</keyword>
<dbReference type="PANTHER" id="PTHR33162">
    <property type="entry name" value="SEC-INDEPENDENT PROTEIN TRANSLOCASE PROTEIN TATA, CHLOROPLASTIC"/>
    <property type="match status" value="1"/>
</dbReference>
<dbReference type="HAMAP" id="MF_00237">
    <property type="entry name" value="TatB"/>
    <property type="match status" value="1"/>
</dbReference>
<dbReference type="Pfam" id="PF02416">
    <property type="entry name" value="TatA_B_E"/>
    <property type="match status" value="1"/>
</dbReference>
<dbReference type="EMBL" id="CP100595">
    <property type="protein sequence ID" value="UTJ05291.1"/>
    <property type="molecule type" value="Genomic_DNA"/>
</dbReference>
<organism evidence="11 12">
    <name type="scientific">Arcobacter roscoffensis</name>
    <dbReference type="NCBI Taxonomy" id="2961520"/>
    <lineage>
        <taxon>Bacteria</taxon>
        <taxon>Pseudomonadati</taxon>
        <taxon>Campylobacterota</taxon>
        <taxon>Epsilonproteobacteria</taxon>
        <taxon>Campylobacterales</taxon>
        <taxon>Arcobacteraceae</taxon>
        <taxon>Arcobacter</taxon>
    </lineage>
</organism>
<dbReference type="Proteomes" id="UP001060012">
    <property type="component" value="Chromosome"/>
</dbReference>
<dbReference type="RefSeq" id="WP_254575472.1">
    <property type="nucleotide sequence ID" value="NZ_CP100595.1"/>
</dbReference>
<protein>
    <recommendedName>
        <fullName evidence="9">Sec-independent protein translocase protein TatB homolog</fullName>
    </recommendedName>
</protein>
<gene>
    <name evidence="11" type="primary">tatB</name>
    <name evidence="11" type="ORF">NJU99_08410</name>
</gene>
<evidence type="ECO:0000256" key="1">
    <source>
        <dbReference type="ARBA" id="ARBA00004167"/>
    </source>
</evidence>
<sequence length="171" mass="19329">MFGMGFMEILLIAVIAIVALGPDKLPTAMVEIAKFIKKFKSGVDDAKTTLDSELNLKEMKEEAQMFKAQIENTKSSLNVKNHMDLGLDNIMNDDLPSSSKVQEDKEEPSKDEKVSFKKKKKKNKVQEEAVEELASIEESNEQIMQNAANKFKVNFPEDNDKNKDEKKEDNA</sequence>
<evidence type="ECO:0000256" key="9">
    <source>
        <dbReference type="HAMAP-Rule" id="MF_00237"/>
    </source>
</evidence>
<feature type="compositionally biased region" description="Acidic residues" evidence="10">
    <location>
        <begin position="128"/>
        <end position="140"/>
    </location>
</feature>
<keyword evidence="2 9" id="KW-0813">Transport</keyword>
<evidence type="ECO:0000256" key="6">
    <source>
        <dbReference type="ARBA" id="ARBA00022989"/>
    </source>
</evidence>
<evidence type="ECO:0000256" key="4">
    <source>
        <dbReference type="ARBA" id="ARBA00022692"/>
    </source>
</evidence>
<keyword evidence="3 9" id="KW-1003">Cell membrane</keyword>
<evidence type="ECO:0000256" key="8">
    <source>
        <dbReference type="ARBA" id="ARBA00023136"/>
    </source>
</evidence>
<feature type="compositionally biased region" description="Basic and acidic residues" evidence="10">
    <location>
        <begin position="101"/>
        <end position="115"/>
    </location>
</feature>
<feature type="region of interest" description="Disordered" evidence="10">
    <location>
        <begin position="88"/>
        <end position="171"/>
    </location>
</feature>
<keyword evidence="6 9" id="KW-1133">Transmembrane helix</keyword>
<accession>A0ABY5E3I1</accession>
<keyword evidence="4 9" id="KW-0812">Transmembrane</keyword>
<evidence type="ECO:0000256" key="3">
    <source>
        <dbReference type="ARBA" id="ARBA00022475"/>
    </source>
</evidence>
<reference evidence="11" key="1">
    <citation type="submission" date="2022-07" db="EMBL/GenBank/DDBJ databases">
        <title>Arcobacter roscoffensis sp. nov., a marine bacterium isolated from coastal seawater collected from Roscoff, France.</title>
        <authorList>
            <person name="Pascual J."/>
            <person name="Lepeaux C."/>
            <person name="Methner A."/>
            <person name="Overmann J."/>
        </authorList>
    </citation>
    <scope>NUCLEOTIDE SEQUENCE</scope>
    <source>
        <strain evidence="11">ARW1-2F2</strain>
    </source>
</reference>
<dbReference type="InterPro" id="IPR018448">
    <property type="entry name" value="TatB"/>
</dbReference>
<comment type="similarity">
    <text evidence="9">Belongs to the TatB family.</text>
</comment>